<evidence type="ECO:0000256" key="1">
    <source>
        <dbReference type="SAM" id="MobiDB-lite"/>
    </source>
</evidence>
<dbReference type="GeneID" id="64671944"/>
<feature type="region of interest" description="Disordered" evidence="1">
    <location>
        <begin position="155"/>
        <end position="177"/>
    </location>
</feature>
<reference evidence="3" key="1">
    <citation type="journal article" date="2020" name="New Phytol.">
        <title>Comparative genomics reveals dynamic genome evolution in host specialist ectomycorrhizal fungi.</title>
        <authorList>
            <person name="Lofgren L.A."/>
            <person name="Nguyen N.H."/>
            <person name="Vilgalys R."/>
            <person name="Ruytinx J."/>
            <person name="Liao H.L."/>
            <person name="Branco S."/>
            <person name="Kuo A."/>
            <person name="LaButti K."/>
            <person name="Lipzen A."/>
            <person name="Andreopoulos W."/>
            <person name="Pangilinan J."/>
            <person name="Riley R."/>
            <person name="Hundley H."/>
            <person name="Na H."/>
            <person name="Barry K."/>
            <person name="Grigoriev I.V."/>
            <person name="Stajich J.E."/>
            <person name="Kennedy P.G."/>
        </authorList>
    </citation>
    <scope>NUCLEOTIDE SEQUENCE</scope>
    <source>
        <strain evidence="3">FC203</strain>
    </source>
</reference>
<gene>
    <name evidence="3" type="ORF">F5891DRAFT_985768</name>
</gene>
<comment type="caution">
    <text evidence="3">The sequence shown here is derived from an EMBL/GenBank/DDBJ whole genome shotgun (WGS) entry which is preliminary data.</text>
</comment>
<dbReference type="InterPro" id="IPR045341">
    <property type="entry name" value="DUF6532"/>
</dbReference>
<accession>A0AAD4DTK9</accession>
<feature type="compositionally biased region" description="Low complexity" evidence="1">
    <location>
        <begin position="160"/>
        <end position="170"/>
    </location>
</feature>
<feature type="compositionally biased region" description="Basic and acidic residues" evidence="1">
    <location>
        <begin position="266"/>
        <end position="279"/>
    </location>
</feature>
<dbReference type="RefSeq" id="XP_041219120.1">
    <property type="nucleotide sequence ID" value="XM_041377646.1"/>
</dbReference>
<feature type="domain" description="DUF6532" evidence="2">
    <location>
        <begin position="365"/>
        <end position="516"/>
    </location>
</feature>
<proteinExistence type="predicted"/>
<feature type="region of interest" description="Disordered" evidence="1">
    <location>
        <begin position="266"/>
        <end position="285"/>
    </location>
</feature>
<evidence type="ECO:0000313" key="3">
    <source>
        <dbReference type="EMBL" id="KAG1893544.1"/>
    </source>
</evidence>
<evidence type="ECO:0000259" key="2">
    <source>
        <dbReference type="Pfam" id="PF20149"/>
    </source>
</evidence>
<evidence type="ECO:0000313" key="4">
    <source>
        <dbReference type="Proteomes" id="UP001195769"/>
    </source>
</evidence>
<dbReference type="EMBL" id="JABBWK010000096">
    <property type="protein sequence ID" value="KAG1893544.1"/>
    <property type="molecule type" value="Genomic_DNA"/>
</dbReference>
<sequence length="543" mass="59813">MMPHQVSTGDYYTTVTILTIIFRKFQHIIVLKDTLAGHYTSKGLNQGVTSLSFSIRPRHFSLTPNHRHCPLANIIMIPPGSDQTARRQELGDDHDVSHCSFQPPPDSNVKMSEYEWSQWWDEMMNLPPVADSGSGWPDSDMRPAASLDIIAPLSHENESNPHNSSAPAPSQVHHTPAETPLALSSEEILALVMSFGDSDATDSAPEAGVTAVPHPYTLEVAGSDVHARLSNVRFDLPLSLGQVDSPPPSRSRYTPYKIIDRPDIHRGRHGLSDDAEHHAGPSHHSLMPGVPHPAAPLSMTSELLPPTSALFGLESLPKVKLKAKKGMKQSMLDDSFLLSSKERSKKAIASLTAVVTAFNDPELTLWSRGSDAKKHAEKIGKTAKHLRKKVKDIVRTAVLFGYNLDEALATQTQEEIELTVSNLLQGDVFLYGDIKVGGETIVGVPFANRVVRHFAQHVLFHQLDLQEYVNPSRDLGALFAFIGTLFEWALRELSTDVFIPSDFDLSRARVAFDEKLSGLYKSMRGDVRSVLVAGIYTQRGQPS</sequence>
<protein>
    <recommendedName>
        <fullName evidence="2">DUF6532 domain-containing protein</fullName>
    </recommendedName>
</protein>
<name>A0AAD4DTK9_9AGAM</name>
<dbReference type="AlphaFoldDB" id="A0AAD4DTK9"/>
<organism evidence="3 4">
    <name type="scientific">Suillus fuscotomentosus</name>
    <dbReference type="NCBI Taxonomy" id="1912939"/>
    <lineage>
        <taxon>Eukaryota</taxon>
        <taxon>Fungi</taxon>
        <taxon>Dikarya</taxon>
        <taxon>Basidiomycota</taxon>
        <taxon>Agaricomycotina</taxon>
        <taxon>Agaricomycetes</taxon>
        <taxon>Agaricomycetidae</taxon>
        <taxon>Boletales</taxon>
        <taxon>Suillineae</taxon>
        <taxon>Suillaceae</taxon>
        <taxon>Suillus</taxon>
    </lineage>
</organism>
<keyword evidence="4" id="KW-1185">Reference proteome</keyword>
<dbReference type="Proteomes" id="UP001195769">
    <property type="component" value="Unassembled WGS sequence"/>
</dbReference>
<dbReference type="Pfam" id="PF20149">
    <property type="entry name" value="DUF6532"/>
    <property type="match status" value="1"/>
</dbReference>